<evidence type="ECO:0000313" key="1">
    <source>
        <dbReference type="EMBL" id="KAI8011447.1"/>
    </source>
</evidence>
<keyword evidence="2" id="KW-1185">Reference proteome</keyword>
<comment type="caution">
    <text evidence="1">The sequence shown here is derived from an EMBL/GenBank/DDBJ whole genome shotgun (WGS) entry which is preliminary data.</text>
</comment>
<dbReference type="EMBL" id="CM045762">
    <property type="protein sequence ID" value="KAI8011447.1"/>
    <property type="molecule type" value="Genomic_DNA"/>
</dbReference>
<protein>
    <submittedName>
        <fullName evidence="1">Uncharacterized protein</fullName>
    </submittedName>
</protein>
<name>A0ACC0HD06_9ERIC</name>
<sequence>MKKLVLVLMVLPQFFLVQANAVRSDGSELNPPKLMVGHPIAEPPSWGAGADSSSSDGKTESSVAQAPVIRRLREKHRLSDRSVAGGGVILGGFFTAMFAAIYCYIRVTRTSYGDDNKH</sequence>
<dbReference type="Proteomes" id="UP001060215">
    <property type="component" value="Chromosome 5"/>
</dbReference>
<gene>
    <name evidence="1" type="ORF">LOK49_LG06G01519</name>
</gene>
<accession>A0ACC0HD06</accession>
<reference evidence="1 2" key="1">
    <citation type="journal article" date="2022" name="Plant J.">
        <title>Chromosome-level genome of Camellia lanceoleosa provides a valuable resource for understanding genome evolution and self-incompatibility.</title>
        <authorList>
            <person name="Gong W."/>
            <person name="Xiao S."/>
            <person name="Wang L."/>
            <person name="Liao Z."/>
            <person name="Chang Y."/>
            <person name="Mo W."/>
            <person name="Hu G."/>
            <person name="Li W."/>
            <person name="Zhao G."/>
            <person name="Zhu H."/>
            <person name="Hu X."/>
            <person name="Ji K."/>
            <person name="Xiang X."/>
            <person name="Song Q."/>
            <person name="Yuan D."/>
            <person name="Jin S."/>
            <person name="Zhang L."/>
        </authorList>
    </citation>
    <scope>NUCLEOTIDE SEQUENCE [LARGE SCALE GENOMIC DNA]</scope>
    <source>
        <strain evidence="1">SQ_2022a</strain>
    </source>
</reference>
<organism evidence="1 2">
    <name type="scientific">Camellia lanceoleosa</name>
    <dbReference type="NCBI Taxonomy" id="1840588"/>
    <lineage>
        <taxon>Eukaryota</taxon>
        <taxon>Viridiplantae</taxon>
        <taxon>Streptophyta</taxon>
        <taxon>Embryophyta</taxon>
        <taxon>Tracheophyta</taxon>
        <taxon>Spermatophyta</taxon>
        <taxon>Magnoliopsida</taxon>
        <taxon>eudicotyledons</taxon>
        <taxon>Gunneridae</taxon>
        <taxon>Pentapetalae</taxon>
        <taxon>asterids</taxon>
        <taxon>Ericales</taxon>
        <taxon>Theaceae</taxon>
        <taxon>Camellia</taxon>
    </lineage>
</organism>
<proteinExistence type="predicted"/>
<evidence type="ECO:0000313" key="2">
    <source>
        <dbReference type="Proteomes" id="UP001060215"/>
    </source>
</evidence>